<dbReference type="STRING" id="177199.A0A420YFE4"/>
<keyword evidence="3" id="KW-1185">Reference proteome</keyword>
<dbReference type="InterPro" id="IPR053178">
    <property type="entry name" value="Osmoadaptation_assoc"/>
</dbReference>
<dbReference type="EMBL" id="QVQW01000014">
    <property type="protein sequence ID" value="RKU46400.1"/>
    <property type="molecule type" value="Genomic_DNA"/>
</dbReference>
<protein>
    <recommendedName>
        <fullName evidence="4">C6 zinc finger domain-containing protein</fullName>
    </recommendedName>
</protein>
<dbReference type="OrthoDB" id="4491390at2759"/>
<dbReference type="PANTHER" id="PTHR38111">
    <property type="entry name" value="ZN(2)-C6 FUNGAL-TYPE DOMAIN-CONTAINING PROTEIN-RELATED"/>
    <property type="match status" value="1"/>
</dbReference>
<evidence type="ECO:0008006" key="4">
    <source>
        <dbReference type="Google" id="ProtNLM"/>
    </source>
</evidence>
<dbReference type="Pfam" id="PF11951">
    <property type="entry name" value="Fungal_trans_2"/>
    <property type="match status" value="1"/>
</dbReference>
<keyword evidence="1" id="KW-0539">Nucleus</keyword>
<dbReference type="AlphaFoldDB" id="A0A420YFE4"/>
<comment type="caution">
    <text evidence="2">The sequence shown here is derived from an EMBL/GenBank/DDBJ whole genome shotgun (WGS) entry which is preliminary data.</text>
</comment>
<evidence type="ECO:0000256" key="1">
    <source>
        <dbReference type="ARBA" id="ARBA00023242"/>
    </source>
</evidence>
<evidence type="ECO:0000313" key="3">
    <source>
        <dbReference type="Proteomes" id="UP000275385"/>
    </source>
</evidence>
<sequence>MSMSKDMKLAFSERSNWMVQSMSLSDLSPALENALLAAFSARLGHYANKPALRHESLKLYTTGLRELRKSLLSPSSKTDDQSAAACLALLLYEITECPGGTPDAYLAHYQGTMQLVQTQGPQTFTTGLAHSVFPLLRLHSLLQSIIERKNSFLAEPEWREIPWSILPDSKTSFDHLIDVLLEIPCLLGLSKAAEMMSDPPSILSKSLQAIREGERLEASLERWFAQFKMTAPGPFYSPQLSKHESVVDTPESGKLFPVAFHFSSFPIGQILIYYWMGLMTIQAHMCFTYARLGKLVTTFDTIERAEFPCTCDGVDSSNLNDTTARSHCLQHFTMTSIPPLGQRQEWPWTTAYNICQSTEYFINSQRKGFGPATVIPALALVGGLWGAWPGDWSRHRAWVEDMLRRIRTSGSGIAGTWSM</sequence>
<evidence type="ECO:0000313" key="2">
    <source>
        <dbReference type="EMBL" id="RKU46400.1"/>
    </source>
</evidence>
<dbReference type="Proteomes" id="UP000275385">
    <property type="component" value="Unassembled WGS sequence"/>
</dbReference>
<proteinExistence type="predicted"/>
<gene>
    <name evidence="2" type="ORF">DL546_005355</name>
</gene>
<organism evidence="2 3">
    <name type="scientific">Coniochaeta pulveracea</name>
    <dbReference type="NCBI Taxonomy" id="177199"/>
    <lineage>
        <taxon>Eukaryota</taxon>
        <taxon>Fungi</taxon>
        <taxon>Dikarya</taxon>
        <taxon>Ascomycota</taxon>
        <taxon>Pezizomycotina</taxon>
        <taxon>Sordariomycetes</taxon>
        <taxon>Sordariomycetidae</taxon>
        <taxon>Coniochaetales</taxon>
        <taxon>Coniochaetaceae</taxon>
        <taxon>Coniochaeta</taxon>
    </lineage>
</organism>
<dbReference type="InterPro" id="IPR021858">
    <property type="entry name" value="Fun_TF"/>
</dbReference>
<accession>A0A420YFE4</accession>
<reference evidence="2 3" key="1">
    <citation type="submission" date="2018-08" db="EMBL/GenBank/DDBJ databases">
        <title>Draft genome of the lignicolous fungus Coniochaeta pulveracea.</title>
        <authorList>
            <person name="Borstlap C.J."/>
            <person name="De Witt R.N."/>
            <person name="Botha A."/>
            <person name="Volschenk H."/>
        </authorList>
    </citation>
    <scope>NUCLEOTIDE SEQUENCE [LARGE SCALE GENOMIC DNA]</scope>
    <source>
        <strain evidence="2 3">CAB683</strain>
    </source>
</reference>
<name>A0A420YFE4_9PEZI</name>
<dbReference type="PANTHER" id="PTHR38111:SF11">
    <property type="entry name" value="TRANSCRIPTION FACTOR DOMAIN-CONTAINING PROTEIN-RELATED"/>
    <property type="match status" value="1"/>
</dbReference>